<dbReference type="AlphaFoldDB" id="Q6NF73"/>
<keyword evidence="2" id="KW-1185">Reference proteome</keyword>
<accession>Q6NF73</accession>
<evidence type="ECO:0000313" key="1">
    <source>
        <dbReference type="EMBL" id="CAE50552.1"/>
    </source>
</evidence>
<dbReference type="EMBL" id="BX248359">
    <property type="protein sequence ID" value="CAE50552.1"/>
    <property type="molecule type" value="Genomic_DNA"/>
</dbReference>
<sequence>MENPETAKLIQKLGQSTADANELVRGLLQTTINGGLGAEMDVDGMIVSLYAGGRLL</sequence>
<evidence type="ECO:0000313" key="2">
    <source>
        <dbReference type="Proteomes" id="UP000002198"/>
    </source>
</evidence>
<organism evidence="1 2">
    <name type="scientific">Corynebacterium diphtheriae (strain ATCC 700971 / NCTC 13129 / Biotype gravis)</name>
    <dbReference type="NCBI Taxonomy" id="257309"/>
    <lineage>
        <taxon>Bacteria</taxon>
        <taxon>Bacillati</taxon>
        <taxon>Actinomycetota</taxon>
        <taxon>Actinomycetes</taxon>
        <taxon>Mycobacteriales</taxon>
        <taxon>Corynebacteriaceae</taxon>
        <taxon>Corynebacterium</taxon>
    </lineage>
</organism>
<proteinExistence type="predicted"/>
<reference evidence="1 2" key="1">
    <citation type="journal article" date="2003" name="Nucleic Acids Res.">
        <title>The complete genome sequence and analysis of Corynebacterium diphtheriae NCTC13129.</title>
        <authorList>
            <person name="Cerdeno-Tarraga A.M."/>
            <person name="Efstratiou A."/>
            <person name="Dover L.G."/>
            <person name="Holden M.T.G."/>
            <person name="Pallen M."/>
            <person name="Bentley S.D."/>
            <person name="Besra G.S."/>
            <person name="Churcher C."/>
            <person name="James K.D."/>
            <person name="De Zoysa A."/>
            <person name="Chillingworth T."/>
            <person name="Cronin A."/>
            <person name="Dowd L."/>
            <person name="Feltwell T."/>
            <person name="Hamlin N."/>
            <person name="Holroyd S."/>
            <person name="Jagels K."/>
            <person name="Moule S."/>
            <person name="Quail M.A."/>
            <person name="Rabbinowitsch E."/>
            <person name="Rutherford K."/>
            <person name="Thomson N.R."/>
            <person name="Unwin L."/>
            <person name="Whitehead S."/>
            <person name="Barrell B.G.Parkhill.J."/>
        </authorList>
    </citation>
    <scope>NUCLEOTIDE SEQUENCE [LARGE SCALE GENOMIC DNA]</scope>
    <source>
        <strain evidence="2">ATCC 700971 / NCTC 13129 / Biotype gravis</strain>
    </source>
</reference>
<gene>
    <name evidence="1" type="ordered locus">DIP2021</name>
</gene>
<protein>
    <submittedName>
        <fullName evidence="1">Uncharacterized protein</fullName>
    </submittedName>
</protein>
<dbReference type="Proteomes" id="UP000002198">
    <property type="component" value="Chromosome"/>
</dbReference>
<name>Q6NF73_CORDI</name>
<dbReference type="HOGENOM" id="CLU_3006495_0_0_11"/>
<dbReference type="KEGG" id="cdi:DIP2021"/>